<keyword evidence="3" id="KW-0548">Nucleotidyltransferase</keyword>
<dbReference type="GO" id="GO:0016779">
    <property type="term" value="F:nucleotidyltransferase activity"/>
    <property type="evidence" value="ECO:0007669"/>
    <property type="project" value="UniProtKB-KW"/>
</dbReference>
<evidence type="ECO:0000313" key="6">
    <source>
        <dbReference type="Proteomes" id="UP000077755"/>
    </source>
</evidence>
<proteinExistence type="predicted"/>
<reference evidence="5" key="1">
    <citation type="journal article" date="2016" name="Nat. Genet.">
        <title>A high-quality carrot genome assembly provides new insights into carotenoid accumulation and asterid genome evolution.</title>
        <authorList>
            <person name="Iorizzo M."/>
            <person name="Ellison S."/>
            <person name="Senalik D."/>
            <person name="Zeng P."/>
            <person name="Satapoomin P."/>
            <person name="Huang J."/>
            <person name="Bowman M."/>
            <person name="Iovene M."/>
            <person name="Sanseverino W."/>
            <person name="Cavagnaro P."/>
            <person name="Yildiz M."/>
            <person name="Macko-Podgorni A."/>
            <person name="Moranska E."/>
            <person name="Grzebelus E."/>
            <person name="Grzebelus D."/>
            <person name="Ashrafi H."/>
            <person name="Zheng Z."/>
            <person name="Cheng S."/>
            <person name="Spooner D."/>
            <person name="Van Deynze A."/>
            <person name="Simon P."/>
        </authorList>
    </citation>
    <scope>NUCLEOTIDE SEQUENCE</scope>
    <source>
        <tissue evidence="5">Leaf</tissue>
    </source>
</reference>
<dbReference type="PANTHER" id="PTHR34995">
    <property type="entry name" value="DNA-DIRECTED RNA POLYMERASE SUBUNIT BETA"/>
    <property type="match status" value="1"/>
</dbReference>
<keyword evidence="6" id="KW-1185">Reference proteome</keyword>
<evidence type="ECO:0000256" key="4">
    <source>
        <dbReference type="ARBA" id="ARBA00023163"/>
    </source>
</evidence>
<sequence>MDPFNNVTYHNVIKESIKKIPIPISNLSESLRIVLKTENFILIINYLRLDNLKQNFQVNKYFLMDEIGKIYNYDLCNNIILNLFDLNWYFLRHNYYELMSTIMSFRQFICEIENLHKRDTLFIFIYENSRSDDITQAF</sequence>
<dbReference type="PANTHER" id="PTHR34995:SF1">
    <property type="entry name" value="DNA-DIRECTED RNA POLYMERASE SUBUNIT BETA"/>
    <property type="match status" value="1"/>
</dbReference>
<keyword evidence="2" id="KW-0808">Transferase</keyword>
<dbReference type="EMBL" id="CP093349">
    <property type="protein sequence ID" value="WOH08525.1"/>
    <property type="molecule type" value="Genomic_DNA"/>
</dbReference>
<evidence type="ECO:0000256" key="1">
    <source>
        <dbReference type="ARBA" id="ARBA00022478"/>
    </source>
</evidence>
<accession>A0AAF1B704</accession>
<evidence type="ECO:0000256" key="3">
    <source>
        <dbReference type="ARBA" id="ARBA00022695"/>
    </source>
</evidence>
<dbReference type="Proteomes" id="UP000077755">
    <property type="component" value="Chromosome 7"/>
</dbReference>
<gene>
    <name evidence="5" type="ORF">DCAR_0727966</name>
</gene>
<organism evidence="5 6">
    <name type="scientific">Daucus carota subsp. sativus</name>
    <name type="common">Carrot</name>
    <dbReference type="NCBI Taxonomy" id="79200"/>
    <lineage>
        <taxon>Eukaryota</taxon>
        <taxon>Viridiplantae</taxon>
        <taxon>Streptophyta</taxon>
        <taxon>Embryophyta</taxon>
        <taxon>Tracheophyta</taxon>
        <taxon>Spermatophyta</taxon>
        <taxon>Magnoliopsida</taxon>
        <taxon>eudicotyledons</taxon>
        <taxon>Gunneridae</taxon>
        <taxon>Pentapetalae</taxon>
        <taxon>asterids</taxon>
        <taxon>campanulids</taxon>
        <taxon>Apiales</taxon>
        <taxon>Apiaceae</taxon>
        <taxon>Apioideae</taxon>
        <taxon>Scandiceae</taxon>
        <taxon>Daucinae</taxon>
        <taxon>Daucus</taxon>
        <taxon>Daucus sect. Daucus</taxon>
    </lineage>
</organism>
<keyword evidence="1" id="KW-0240">DNA-directed RNA polymerase</keyword>
<keyword evidence="4" id="KW-0804">Transcription</keyword>
<dbReference type="GO" id="GO:0000428">
    <property type="term" value="C:DNA-directed RNA polymerase complex"/>
    <property type="evidence" value="ECO:0007669"/>
    <property type="project" value="UniProtKB-KW"/>
</dbReference>
<reference evidence="5" key="2">
    <citation type="submission" date="2022-03" db="EMBL/GenBank/DDBJ databases">
        <title>Draft title - Genomic analysis of global carrot germplasm unveils the trajectory of domestication and the origin of high carotenoid orange carrot.</title>
        <authorList>
            <person name="Iorizzo M."/>
            <person name="Ellison S."/>
            <person name="Senalik D."/>
            <person name="Macko-Podgorni A."/>
            <person name="Grzebelus D."/>
            <person name="Bostan H."/>
            <person name="Rolling W."/>
            <person name="Curaba J."/>
            <person name="Simon P."/>
        </authorList>
    </citation>
    <scope>NUCLEOTIDE SEQUENCE</scope>
    <source>
        <tissue evidence="5">Leaf</tissue>
    </source>
</reference>
<evidence type="ECO:0000256" key="2">
    <source>
        <dbReference type="ARBA" id="ARBA00022679"/>
    </source>
</evidence>
<evidence type="ECO:0000313" key="5">
    <source>
        <dbReference type="EMBL" id="WOH08525.1"/>
    </source>
</evidence>
<protein>
    <submittedName>
        <fullName evidence="5">Uncharacterized protein</fullName>
    </submittedName>
</protein>
<name>A0AAF1B704_DAUCS</name>
<dbReference type="InterPro" id="IPR050254">
    <property type="entry name" value="RNA_pol_beta''_euk"/>
</dbReference>
<dbReference type="AlphaFoldDB" id="A0AAF1B704"/>